<feature type="compositionally biased region" description="Basic and acidic residues" evidence="1">
    <location>
        <begin position="28"/>
        <end position="42"/>
    </location>
</feature>
<dbReference type="EnsemblMetazoa" id="ISCW014881-RA">
    <property type="protein sequence ID" value="ISCW014881-PA"/>
    <property type="gene ID" value="ISCW014881"/>
</dbReference>
<dbReference type="InParanoid" id="B7QHH8"/>
<organism>
    <name type="scientific">Ixodes scapularis</name>
    <name type="common">Black-legged tick</name>
    <name type="synonym">Deer tick</name>
    <dbReference type="NCBI Taxonomy" id="6945"/>
    <lineage>
        <taxon>Eukaryota</taxon>
        <taxon>Metazoa</taxon>
        <taxon>Ecdysozoa</taxon>
        <taxon>Arthropoda</taxon>
        <taxon>Chelicerata</taxon>
        <taxon>Arachnida</taxon>
        <taxon>Acari</taxon>
        <taxon>Parasitiformes</taxon>
        <taxon>Ixodida</taxon>
        <taxon>Ixodoidea</taxon>
        <taxon>Ixodidae</taxon>
        <taxon>Ixodinae</taxon>
        <taxon>Ixodes</taxon>
    </lineage>
</organism>
<accession>B7QHH8</accession>
<evidence type="ECO:0000256" key="1">
    <source>
        <dbReference type="SAM" id="MobiDB-lite"/>
    </source>
</evidence>
<evidence type="ECO:0000313" key="3">
    <source>
        <dbReference type="EnsemblMetazoa" id="ISCW014881-PA"/>
    </source>
</evidence>
<dbReference type="VEuPathDB" id="VectorBase:ISCI014881"/>
<feature type="region of interest" description="Disordered" evidence="1">
    <location>
        <begin position="28"/>
        <end position="71"/>
    </location>
</feature>
<dbReference type="VEuPathDB" id="VectorBase:ISCW014881"/>
<sequence>MEEEGRGSFVCWSNEKGVPISSCLVRSAPDRSHPNEWRKSEVRSGIVGRQPRSRKVDSLGGVVGAPGSKQKTEPYFLRPVNRRPDDLHPGIMYIREECVVSKEIDVEPTIFLQFFPKDTALNKNRGWERAVPSVTLTT</sequence>
<dbReference type="EMBL" id="ABJB010056714">
    <property type="status" value="NOT_ANNOTATED_CDS"/>
    <property type="molecule type" value="Genomic_DNA"/>
</dbReference>
<dbReference type="Proteomes" id="UP000001555">
    <property type="component" value="Unassembled WGS sequence"/>
</dbReference>
<reference evidence="3" key="2">
    <citation type="submission" date="2020-05" db="UniProtKB">
        <authorList>
            <consortium name="EnsemblMetazoa"/>
        </authorList>
    </citation>
    <scope>IDENTIFICATION</scope>
    <source>
        <strain evidence="3">wikel</strain>
    </source>
</reference>
<reference evidence="2 4" key="1">
    <citation type="submission" date="2008-03" db="EMBL/GenBank/DDBJ databases">
        <title>Annotation of Ixodes scapularis.</title>
        <authorList>
            <consortium name="Ixodes scapularis Genome Project Consortium"/>
            <person name="Caler E."/>
            <person name="Hannick L.I."/>
            <person name="Bidwell S."/>
            <person name="Joardar V."/>
            <person name="Thiagarajan M."/>
            <person name="Amedeo P."/>
            <person name="Galinsky K.J."/>
            <person name="Schobel S."/>
            <person name="Inman J."/>
            <person name="Hostetler J."/>
            <person name="Miller J."/>
            <person name="Hammond M."/>
            <person name="Megy K."/>
            <person name="Lawson D."/>
            <person name="Kodira C."/>
            <person name="Sutton G."/>
            <person name="Meyer J."/>
            <person name="Hill C.A."/>
            <person name="Birren B."/>
            <person name="Nene V."/>
            <person name="Collins F."/>
            <person name="Alarcon-Chaidez F."/>
            <person name="Wikel S."/>
            <person name="Strausberg R."/>
        </authorList>
    </citation>
    <scope>NUCLEOTIDE SEQUENCE [LARGE SCALE GENOMIC DNA]</scope>
    <source>
        <strain evidence="4">Wikel</strain>
        <strain evidence="2">Wikel colony</strain>
    </source>
</reference>
<evidence type="ECO:0000313" key="4">
    <source>
        <dbReference type="Proteomes" id="UP000001555"/>
    </source>
</evidence>
<gene>
    <name evidence="2" type="ORF">IscW_ISCW014881</name>
</gene>
<dbReference type="EMBL" id="DS939631">
    <property type="protein sequence ID" value="EEC18300.1"/>
    <property type="molecule type" value="Genomic_DNA"/>
</dbReference>
<protein>
    <submittedName>
        <fullName evidence="2 3">Uncharacterized protein</fullName>
    </submittedName>
</protein>
<keyword evidence="4" id="KW-1185">Reference proteome</keyword>
<dbReference type="HOGENOM" id="CLU_1857503_0_0_1"/>
<evidence type="ECO:0000313" key="2">
    <source>
        <dbReference type="EMBL" id="EEC18300.1"/>
    </source>
</evidence>
<name>B7QHH8_IXOSC</name>
<dbReference type="AlphaFoldDB" id="B7QHH8"/>
<dbReference type="PaxDb" id="6945-B7QHH8"/>
<proteinExistence type="predicted"/>